<proteinExistence type="predicted"/>
<protein>
    <recommendedName>
        <fullName evidence="3">DUF4244 domain-containing protein</fullName>
    </recommendedName>
</protein>
<sequence length="73" mass="7881">MRVMRMLVRPLARTAMARRWRSDARDLGMSTAEYAVGVVAAVAFAGVLLKVITSSDVKSLLMTVVKSALQSVA</sequence>
<name>A0ABP5X512_9ACTN</name>
<dbReference type="Pfam" id="PF14029">
    <property type="entry name" value="DUF4244"/>
    <property type="match status" value="1"/>
</dbReference>
<organism evidence="1 2">
    <name type="scientific">Actinomadura vinacea</name>
    <dbReference type="NCBI Taxonomy" id="115336"/>
    <lineage>
        <taxon>Bacteria</taxon>
        <taxon>Bacillati</taxon>
        <taxon>Actinomycetota</taxon>
        <taxon>Actinomycetes</taxon>
        <taxon>Streptosporangiales</taxon>
        <taxon>Thermomonosporaceae</taxon>
        <taxon>Actinomadura</taxon>
    </lineage>
</organism>
<evidence type="ECO:0000313" key="1">
    <source>
        <dbReference type="EMBL" id="GAA2442284.1"/>
    </source>
</evidence>
<evidence type="ECO:0008006" key="3">
    <source>
        <dbReference type="Google" id="ProtNLM"/>
    </source>
</evidence>
<dbReference type="Proteomes" id="UP001501231">
    <property type="component" value="Unassembled WGS sequence"/>
</dbReference>
<accession>A0ABP5X512</accession>
<keyword evidence="2" id="KW-1185">Reference proteome</keyword>
<gene>
    <name evidence="1" type="ORF">GCM10010191_68260</name>
</gene>
<reference evidence="2" key="1">
    <citation type="journal article" date="2019" name="Int. J. Syst. Evol. Microbiol.">
        <title>The Global Catalogue of Microorganisms (GCM) 10K type strain sequencing project: providing services to taxonomists for standard genome sequencing and annotation.</title>
        <authorList>
            <consortium name="The Broad Institute Genomics Platform"/>
            <consortium name="The Broad Institute Genome Sequencing Center for Infectious Disease"/>
            <person name="Wu L."/>
            <person name="Ma J."/>
        </authorList>
    </citation>
    <scope>NUCLEOTIDE SEQUENCE [LARGE SCALE GENOMIC DNA]</scope>
    <source>
        <strain evidence="2">JCM 3325</strain>
    </source>
</reference>
<dbReference type="InterPro" id="IPR025338">
    <property type="entry name" value="DUF4244"/>
</dbReference>
<dbReference type="EMBL" id="BAAARW010000026">
    <property type="protein sequence ID" value="GAA2442284.1"/>
    <property type="molecule type" value="Genomic_DNA"/>
</dbReference>
<evidence type="ECO:0000313" key="2">
    <source>
        <dbReference type="Proteomes" id="UP001501231"/>
    </source>
</evidence>
<comment type="caution">
    <text evidence="1">The sequence shown here is derived from an EMBL/GenBank/DDBJ whole genome shotgun (WGS) entry which is preliminary data.</text>
</comment>